<dbReference type="KEGG" id="hhw:NCTC503_00316"/>
<keyword evidence="3" id="KW-0238">DNA-binding</keyword>
<dbReference type="InterPro" id="IPR027417">
    <property type="entry name" value="P-loop_NTPase"/>
</dbReference>
<name>A0A4U9QZB3_HATHI</name>
<dbReference type="Pfam" id="PF00488">
    <property type="entry name" value="MutS_V"/>
    <property type="match status" value="1"/>
</dbReference>
<evidence type="ECO:0000313" key="6">
    <source>
        <dbReference type="EMBL" id="VTQ83251.1"/>
    </source>
</evidence>
<feature type="transmembrane region" description="Helical" evidence="4">
    <location>
        <begin position="20"/>
        <end position="41"/>
    </location>
</feature>
<feature type="transmembrane region" description="Helical" evidence="4">
    <location>
        <begin position="211"/>
        <end position="232"/>
    </location>
</feature>
<sequence length="599" mass="70122">MEANRFSKKIKKHDEKILEYSKRCNLFSIFRLITMISSIYLTYRVLKLNFNKAYFLVLLLLYMAFIFLMRIHRRTKERLNFSKEIIEINKRYLSRINGKWTEFKDIGDEFIDEAHRYSSDLDIFGEKSLFQMINITNTKEGRESLAKSLMNPSYKKEEIVLRQEAIKELHDKLYLCEEMEYITRKHKDKLNKSERLIKYGEDSEVLIKSKILNTLIYTLPLITVPLGAFILLLKLQSLYNLIPIIIIIQISIWGINFMKLNNILGELGLFKYNIDTYVHMLKLIEKEEFKSQKLKSIKSDLFSEKNSALIAIKKLDNTFEKVNLRYNGLLYLGLNALLLWDYQCVFSLEAWKRQYGCEIRKWLYHIGEVESLMSLSVLTHIEEDITFPKINSEGKLAVNAKKLGHPLINGKDRIDNDVSMDNKIFIITGSNMSGKTTFLRTIGINLVLAYSGAPVFAREMTCSILDIFTSMRISDDLKNGISTFYAELIRIRDIIKNSNDDKEMIFLIDEIFRGTNSMDRILGAKNVLLNLNNEKIIGAITTHDLELCELDRYNRINNYHFSEYYKDDKIYFDYKIKDGKSTTTNAKYLMKIVGINIVE</sequence>
<keyword evidence="2" id="KW-0067">ATP-binding</keyword>
<dbReference type="EMBL" id="LR590481">
    <property type="protein sequence ID" value="VTQ83251.1"/>
    <property type="molecule type" value="Genomic_DNA"/>
</dbReference>
<dbReference type="Gene3D" id="3.40.50.300">
    <property type="entry name" value="P-loop containing nucleotide triphosphate hydrolases"/>
    <property type="match status" value="1"/>
</dbReference>
<dbReference type="AlphaFoldDB" id="A0A4U9QZB3"/>
<feature type="transmembrane region" description="Helical" evidence="4">
    <location>
        <begin position="238"/>
        <end position="258"/>
    </location>
</feature>
<dbReference type="GO" id="GO:0006298">
    <property type="term" value="P:mismatch repair"/>
    <property type="evidence" value="ECO:0007669"/>
    <property type="project" value="InterPro"/>
</dbReference>
<dbReference type="CDD" id="cd03283">
    <property type="entry name" value="ABC_MutS-like"/>
    <property type="match status" value="1"/>
</dbReference>
<dbReference type="SMART" id="SM00534">
    <property type="entry name" value="MUTSac"/>
    <property type="match status" value="1"/>
</dbReference>
<evidence type="ECO:0000313" key="7">
    <source>
        <dbReference type="Proteomes" id="UP000308489"/>
    </source>
</evidence>
<reference evidence="6 7" key="1">
    <citation type="submission" date="2019-05" db="EMBL/GenBank/DDBJ databases">
        <authorList>
            <consortium name="Pathogen Informatics"/>
        </authorList>
    </citation>
    <scope>NUCLEOTIDE SEQUENCE [LARGE SCALE GENOMIC DNA]</scope>
    <source>
        <strain evidence="6 7">NCTC503</strain>
    </source>
</reference>
<dbReference type="GO" id="GO:0005524">
    <property type="term" value="F:ATP binding"/>
    <property type="evidence" value="ECO:0007669"/>
    <property type="project" value="UniProtKB-KW"/>
</dbReference>
<organism evidence="6 7">
    <name type="scientific">Hathewaya histolytica</name>
    <name type="common">Clostridium histolyticum</name>
    <dbReference type="NCBI Taxonomy" id="1498"/>
    <lineage>
        <taxon>Bacteria</taxon>
        <taxon>Bacillati</taxon>
        <taxon>Bacillota</taxon>
        <taxon>Clostridia</taxon>
        <taxon>Eubacteriales</taxon>
        <taxon>Clostridiaceae</taxon>
        <taxon>Hathewaya</taxon>
    </lineage>
</organism>
<keyword evidence="7" id="KW-1185">Reference proteome</keyword>
<dbReference type="Proteomes" id="UP000308489">
    <property type="component" value="Chromosome 1"/>
</dbReference>
<evidence type="ECO:0000256" key="2">
    <source>
        <dbReference type="ARBA" id="ARBA00022840"/>
    </source>
</evidence>
<dbReference type="SUPFAM" id="SSF48334">
    <property type="entry name" value="DNA repair protein MutS, domain III"/>
    <property type="match status" value="1"/>
</dbReference>
<dbReference type="InterPro" id="IPR045076">
    <property type="entry name" value="MutS"/>
</dbReference>
<dbReference type="InterPro" id="IPR000432">
    <property type="entry name" value="DNA_mismatch_repair_MutS_C"/>
</dbReference>
<dbReference type="SUPFAM" id="SSF52540">
    <property type="entry name" value="P-loop containing nucleoside triphosphate hydrolases"/>
    <property type="match status" value="1"/>
</dbReference>
<dbReference type="Gene3D" id="1.10.1420.10">
    <property type="match status" value="1"/>
</dbReference>
<evidence type="ECO:0000259" key="5">
    <source>
        <dbReference type="SMART" id="SM00534"/>
    </source>
</evidence>
<dbReference type="GO" id="GO:0140664">
    <property type="term" value="F:ATP-dependent DNA damage sensor activity"/>
    <property type="evidence" value="ECO:0007669"/>
    <property type="project" value="InterPro"/>
</dbReference>
<protein>
    <submittedName>
        <fullName evidence="6">MutS domain-containing protein</fullName>
    </submittedName>
</protein>
<dbReference type="FunFam" id="3.40.50.300:FF:001552">
    <property type="entry name" value="Mismatch repair ATPase (MutS family)"/>
    <property type="match status" value="1"/>
</dbReference>
<evidence type="ECO:0000256" key="4">
    <source>
        <dbReference type="SAM" id="Phobius"/>
    </source>
</evidence>
<feature type="domain" description="DNA mismatch repair proteins mutS family" evidence="5">
    <location>
        <begin position="422"/>
        <end position="599"/>
    </location>
</feature>
<evidence type="ECO:0000256" key="1">
    <source>
        <dbReference type="ARBA" id="ARBA00022741"/>
    </source>
</evidence>
<dbReference type="OrthoDB" id="9802448at2"/>
<gene>
    <name evidence="6" type="primary">mutS_1</name>
    <name evidence="6" type="ORF">NCTC503_00316</name>
</gene>
<keyword evidence="4" id="KW-1133">Transmembrane helix</keyword>
<dbReference type="RefSeq" id="WP_138209133.1">
    <property type="nucleotide sequence ID" value="NZ_CBCRUQ010000015.1"/>
</dbReference>
<feature type="transmembrane region" description="Helical" evidence="4">
    <location>
        <begin position="53"/>
        <end position="71"/>
    </location>
</feature>
<dbReference type="GO" id="GO:0030983">
    <property type="term" value="F:mismatched DNA binding"/>
    <property type="evidence" value="ECO:0007669"/>
    <property type="project" value="InterPro"/>
</dbReference>
<accession>A0A4U9QZB3</accession>
<dbReference type="PANTHER" id="PTHR11361">
    <property type="entry name" value="DNA MISMATCH REPAIR PROTEIN MUTS FAMILY MEMBER"/>
    <property type="match status" value="1"/>
</dbReference>
<keyword evidence="4" id="KW-0812">Transmembrane</keyword>
<dbReference type="PANTHER" id="PTHR11361:SF99">
    <property type="entry name" value="DNA MISMATCH REPAIR PROTEIN"/>
    <property type="match status" value="1"/>
</dbReference>
<dbReference type="InterPro" id="IPR036187">
    <property type="entry name" value="DNA_mismatch_repair_MutS_sf"/>
</dbReference>
<keyword evidence="1" id="KW-0547">Nucleotide-binding</keyword>
<evidence type="ECO:0000256" key="3">
    <source>
        <dbReference type="ARBA" id="ARBA00023125"/>
    </source>
</evidence>
<dbReference type="GO" id="GO:0005829">
    <property type="term" value="C:cytosol"/>
    <property type="evidence" value="ECO:0007669"/>
    <property type="project" value="TreeGrafter"/>
</dbReference>
<keyword evidence="4" id="KW-0472">Membrane</keyword>
<proteinExistence type="predicted"/>